<organism evidence="1 2">
    <name type="scientific">Clostridium beijerinckii</name>
    <name type="common">Clostridium MP</name>
    <dbReference type="NCBI Taxonomy" id="1520"/>
    <lineage>
        <taxon>Bacteria</taxon>
        <taxon>Bacillati</taxon>
        <taxon>Bacillota</taxon>
        <taxon>Clostridia</taxon>
        <taxon>Eubacteriales</taxon>
        <taxon>Clostridiaceae</taxon>
        <taxon>Clostridium</taxon>
    </lineage>
</organism>
<sequence length="418" mass="48962">MYNVKFVEIKHTKWYNIVSKFFTLAETDWGEVMDTYIPDSSGINSLGGFSYQIRVFVCCMLSLKDNMQIEFETIDDVNIKKIKPNEIDDYDENFISKISGIDSNTAIQVKRTSITESVAQKVLLNWILLEASENAITKYVLFTDKTYNNNDILFNKSADELFSSVKESNKSAKAIITKVKKKFINDFKNFEQKYNSIRKKYQFISLENIDEKIDNDSSILFRKAGINKVVYDRRIKELLQHATVEIMEAVNNKNPYILRFDEFMALVDDICSRMTEDVMMPHYSDFKKTHVINFKDLKVANSREYRQLLSCQLPQGLIEQHLGFCGYYESLRLSYLETNKISKIKDIEETTYENFQNAKFKLQRRGQDEPYNRLDETKKQSNSYADSEQIKFGSSIYLTKEQMEDSQISWEDEENAKS</sequence>
<gene>
    <name evidence="1" type="ORF">CBEIBR21_13355</name>
</gene>
<dbReference type="AlphaFoldDB" id="A0A1S9N617"/>
<comment type="caution">
    <text evidence="1">The sequence shown here is derived from an EMBL/GenBank/DDBJ whole genome shotgun (WGS) entry which is preliminary data.</text>
</comment>
<evidence type="ECO:0000313" key="2">
    <source>
        <dbReference type="Proteomes" id="UP000190959"/>
    </source>
</evidence>
<proteinExistence type="predicted"/>
<dbReference type="Proteomes" id="UP000190959">
    <property type="component" value="Unassembled WGS sequence"/>
</dbReference>
<evidence type="ECO:0000313" key="1">
    <source>
        <dbReference type="EMBL" id="OOP72803.1"/>
    </source>
</evidence>
<accession>A0A1S9N617</accession>
<dbReference type="EMBL" id="MWMH01000004">
    <property type="protein sequence ID" value="OOP72803.1"/>
    <property type="molecule type" value="Genomic_DNA"/>
</dbReference>
<dbReference type="RefSeq" id="WP_207651674.1">
    <property type="nucleotide sequence ID" value="NZ_MWMH01000004.1"/>
</dbReference>
<protein>
    <submittedName>
        <fullName evidence="1">Uncharacterized protein</fullName>
    </submittedName>
</protein>
<name>A0A1S9N617_CLOBE</name>
<reference evidence="1 2" key="1">
    <citation type="submission" date="2017-02" db="EMBL/GenBank/DDBJ databases">
        <title>Genome sequence of Clostridium beijerinckii Br21.</title>
        <authorList>
            <person name="Fonseca B.C."/>
            <person name="Guazzaroni M.E."/>
            <person name="Riano-Pachon D.M."/>
            <person name="Reginatto V."/>
        </authorList>
    </citation>
    <scope>NUCLEOTIDE SEQUENCE [LARGE SCALE GENOMIC DNA]</scope>
    <source>
        <strain evidence="1 2">Br21</strain>
    </source>
</reference>